<feature type="transmembrane region" description="Helical" evidence="1">
    <location>
        <begin position="165"/>
        <end position="186"/>
    </location>
</feature>
<feature type="transmembrane region" description="Helical" evidence="1">
    <location>
        <begin position="12"/>
        <end position="32"/>
    </location>
</feature>
<feature type="transmembrane region" description="Helical" evidence="1">
    <location>
        <begin position="220"/>
        <end position="239"/>
    </location>
</feature>
<protein>
    <recommendedName>
        <fullName evidence="4">ABC transporter permease</fullName>
    </recommendedName>
</protein>
<reference evidence="2 3" key="1">
    <citation type="journal article" date="2025" name="Anaerobe">
        <title>Description of Anaerococcus kampingiae sp. nov., Anaerococcus groningensis sp. nov., Anaerococcus martiniensis sp. nov., and Anaerococcus cruorum sp. nov., isolated from human clinical specimens.</title>
        <authorList>
            <person name="Boiten K.E."/>
            <person name="Meijer J."/>
            <person name="van Wezel E.M."/>
            <person name="Veloo A.C.M."/>
        </authorList>
    </citation>
    <scope>NUCLEOTIDE SEQUENCE [LARGE SCALE GENOMIC DNA]</scope>
    <source>
        <strain evidence="2 3">ENR1011</strain>
    </source>
</reference>
<evidence type="ECO:0000313" key="2">
    <source>
        <dbReference type="EMBL" id="MFO3717983.1"/>
    </source>
</evidence>
<dbReference type="EMBL" id="JBGMEG010000013">
    <property type="protein sequence ID" value="MFO3717983.1"/>
    <property type="molecule type" value="Genomic_DNA"/>
</dbReference>
<keyword evidence="3" id="KW-1185">Reference proteome</keyword>
<dbReference type="RefSeq" id="WP_410024541.1">
    <property type="nucleotide sequence ID" value="NZ_JBGMEG010000013.1"/>
</dbReference>
<comment type="caution">
    <text evidence="2">The sequence shown here is derived from an EMBL/GenBank/DDBJ whole genome shotgun (WGS) entry which is preliminary data.</text>
</comment>
<feature type="transmembrane region" description="Helical" evidence="1">
    <location>
        <begin position="137"/>
        <end position="158"/>
    </location>
</feature>
<organism evidence="2 3">
    <name type="scientific">Anaerococcus groningensis</name>
    <dbReference type="NCBI Taxonomy" id="3115616"/>
    <lineage>
        <taxon>Bacteria</taxon>
        <taxon>Bacillati</taxon>
        <taxon>Bacillota</taxon>
        <taxon>Tissierellia</taxon>
        <taxon>Tissierellales</taxon>
        <taxon>Peptoniphilaceae</taxon>
        <taxon>Anaerococcus</taxon>
    </lineage>
</organism>
<evidence type="ECO:0000313" key="3">
    <source>
        <dbReference type="Proteomes" id="UP001637993"/>
    </source>
</evidence>
<evidence type="ECO:0000256" key="1">
    <source>
        <dbReference type="SAM" id="Phobius"/>
    </source>
</evidence>
<dbReference type="Proteomes" id="UP001637993">
    <property type="component" value="Unassembled WGS sequence"/>
</dbReference>
<gene>
    <name evidence="2" type="ORF">AB9Q04_06550</name>
</gene>
<name>A0ABW9N1M7_9FIRM</name>
<keyword evidence="1" id="KW-0812">Transmembrane</keyword>
<keyword evidence="1" id="KW-0472">Membrane</keyword>
<evidence type="ECO:0008006" key="4">
    <source>
        <dbReference type="Google" id="ProtNLM"/>
    </source>
</evidence>
<feature type="transmembrane region" description="Helical" evidence="1">
    <location>
        <begin position="93"/>
        <end position="117"/>
    </location>
</feature>
<proteinExistence type="predicted"/>
<accession>A0ABW9N1M7</accession>
<sequence length="251" mass="28784">MKNLEIKKNKGLGLNFMLLIEFTIHMLFILVAVLGKSFGKSSYPLYMILDNYFMTCLLINPIIISTIAKKVIEMEEKNNMWQLQTSLGEYISNILVNKIAILAIKIGTLQIIEWIIILLLANRNPNLILGTSTITRLVIYFFSEYSINLFLLNLFMIVEMKSNKVYFSLFFSIIGAMTGIICMLTSKVLSQINPFAWFVSMLNISYTKQGGEFIQSVNDINYLTFIISLICIIVEFMILKNINSYSLNKDL</sequence>
<keyword evidence="1" id="KW-1133">Transmembrane helix</keyword>
<feature type="transmembrane region" description="Helical" evidence="1">
    <location>
        <begin position="52"/>
        <end position="72"/>
    </location>
</feature>